<reference evidence="6 7" key="1">
    <citation type="journal article" date="2023" name="bioRxiv">
        <title>Conserved and derived expression patterns and positive selection on dental genes reveal complex evolutionary context of ever-growing rodent molars.</title>
        <authorList>
            <person name="Calamari Z.T."/>
            <person name="Song A."/>
            <person name="Cohen E."/>
            <person name="Akter M."/>
            <person name="Roy R.D."/>
            <person name="Hallikas O."/>
            <person name="Christensen M.M."/>
            <person name="Li P."/>
            <person name="Marangoni P."/>
            <person name="Jernvall J."/>
            <person name="Klein O.D."/>
        </authorList>
    </citation>
    <scope>NUCLEOTIDE SEQUENCE [LARGE SCALE GENOMIC DNA]</scope>
    <source>
        <strain evidence="6">V071</strain>
    </source>
</reference>
<evidence type="ECO:0000313" key="6">
    <source>
        <dbReference type="EMBL" id="KAK7803209.1"/>
    </source>
</evidence>
<keyword evidence="3" id="KW-0378">Hydrolase</keyword>
<dbReference type="Pfam" id="PF00135">
    <property type="entry name" value="COesterase"/>
    <property type="match status" value="3"/>
</dbReference>
<dbReference type="EMBL" id="JBBHLL010000428">
    <property type="protein sequence ID" value="KAK7803209.1"/>
    <property type="molecule type" value="Genomic_DNA"/>
</dbReference>
<dbReference type="Gene3D" id="3.40.50.1820">
    <property type="entry name" value="alpha/beta hydrolase"/>
    <property type="match status" value="3"/>
</dbReference>
<organism evidence="6 7">
    <name type="scientific">Myodes glareolus</name>
    <name type="common">Bank vole</name>
    <name type="synonym">Clethrionomys glareolus</name>
    <dbReference type="NCBI Taxonomy" id="447135"/>
    <lineage>
        <taxon>Eukaryota</taxon>
        <taxon>Metazoa</taxon>
        <taxon>Chordata</taxon>
        <taxon>Craniata</taxon>
        <taxon>Vertebrata</taxon>
        <taxon>Euteleostomi</taxon>
        <taxon>Mammalia</taxon>
        <taxon>Eutheria</taxon>
        <taxon>Euarchontoglires</taxon>
        <taxon>Glires</taxon>
        <taxon>Rodentia</taxon>
        <taxon>Myomorpha</taxon>
        <taxon>Muroidea</taxon>
        <taxon>Cricetidae</taxon>
        <taxon>Arvicolinae</taxon>
        <taxon>Myodes</taxon>
    </lineage>
</organism>
<evidence type="ECO:0000256" key="1">
    <source>
        <dbReference type="ARBA" id="ARBA00005964"/>
    </source>
</evidence>
<dbReference type="InterPro" id="IPR002018">
    <property type="entry name" value="CarbesteraseB"/>
</dbReference>
<dbReference type="GO" id="GO:0016787">
    <property type="term" value="F:hydrolase activity"/>
    <property type="evidence" value="ECO:0007669"/>
    <property type="project" value="UniProtKB-KW"/>
</dbReference>
<dbReference type="PANTHER" id="PTHR11559">
    <property type="entry name" value="CARBOXYLESTERASE"/>
    <property type="match status" value="1"/>
</dbReference>
<proteinExistence type="inferred from homology"/>
<dbReference type="Proteomes" id="UP001488838">
    <property type="component" value="Unassembled WGS sequence"/>
</dbReference>
<dbReference type="InterPro" id="IPR029058">
    <property type="entry name" value="AB_hydrolase_fold"/>
</dbReference>
<dbReference type="InterPro" id="IPR050309">
    <property type="entry name" value="Type-B_Carboxylest/Lipase"/>
</dbReference>
<accession>A0AAW0HKA8</accession>
<dbReference type="InterPro" id="IPR019826">
    <property type="entry name" value="Carboxylesterase_B_AS"/>
</dbReference>
<protein>
    <recommendedName>
        <fullName evidence="5">Carboxylesterase type B domain-containing protein</fullName>
    </recommendedName>
</protein>
<evidence type="ECO:0000313" key="7">
    <source>
        <dbReference type="Proteomes" id="UP001488838"/>
    </source>
</evidence>
<dbReference type="FunFam" id="3.40.50.1820:FF:000011">
    <property type="entry name" value="Carboxylic ester hydrolase"/>
    <property type="match status" value="3"/>
</dbReference>
<feature type="non-terminal residue" evidence="6">
    <location>
        <position position="1"/>
    </location>
</feature>
<dbReference type="InterPro" id="IPR019819">
    <property type="entry name" value="Carboxylesterase_B_CS"/>
</dbReference>
<dbReference type="PROSITE" id="PS00122">
    <property type="entry name" value="CARBOXYLESTERASE_B_1"/>
    <property type="match status" value="3"/>
</dbReference>
<keyword evidence="2" id="KW-0732">Signal</keyword>
<feature type="domain" description="Carboxylesterase type B" evidence="5">
    <location>
        <begin position="1008"/>
        <end position="1530"/>
    </location>
</feature>
<dbReference type="SUPFAM" id="SSF53474">
    <property type="entry name" value="alpha/beta-Hydrolases"/>
    <property type="match status" value="3"/>
</dbReference>
<evidence type="ECO:0000256" key="4">
    <source>
        <dbReference type="ARBA" id="ARBA00023157"/>
    </source>
</evidence>
<comment type="similarity">
    <text evidence="1">Belongs to the type-B carboxylesterase/lipase family.</text>
</comment>
<feature type="domain" description="Carboxylesterase type B" evidence="5">
    <location>
        <begin position="5"/>
        <end position="524"/>
    </location>
</feature>
<keyword evidence="4" id="KW-1015">Disulfide bond</keyword>
<feature type="domain" description="Carboxylesterase type B" evidence="5">
    <location>
        <begin position="530"/>
        <end position="992"/>
    </location>
</feature>
<keyword evidence="7" id="KW-1185">Reference proteome</keyword>
<sequence length="1548" mass="169972">HPSSPPVVNIVHGKVLGKYVSLKGFTQPVAVFLGVPFAKPPLGSLRFAPPQPAEPWSFVKNATSYPPMCSQDAVGGQVLSELFTNRKENIPLQFSEDCLYLNIYTPADLTKNSRLPVMVWIHGGGLVVGGASTYDGLALSAHENVVVVTIQYRLGIWGFFSTGDEHSKGNWGHLDQVAALRWVQDNIAKFGGNPGSVTIFGESAGGFSVSALVLSPLAKNLFHRAISESAVVLTNAMFTEDVKPVAELIATLSGCKTTTSAVMVHCLRQKTEEELMETSQKLNLFKLDLLGNPKETYPFLPTVVDRVFLPKTPEEILAEKSFNTVPYMVGINKQEFGWIIPMLMGYPLSEGKLDQKTANSLLWQSYPILKIPENLIQVATEKYLGGTDDPAKKKDLFLDLIADVIFGVPSVLVSRSHRDAGAPTYMYEFEYRPSFVSNMRPKTVIGDHGDEIFSVFGSPFLKDGASEEEINLSKTVMKFWANFARNGNPNGGGLPHWPEYDQKEGYMKLGASIQAAHRLKEKEYVSLEGFAQPVAVFLGVPFAKPPLGSLRFAPPQPAEPWSFVKNATSYPPMCSQDAVGGQVLSELFTNRKESIPLKFSEDCLYLNIYTPADLRKNIRLPVMVWIHGGGLMVGGASTYDGLALSAHEDVVVVTIQYRLGIWGLLSTGDEHSPGNWGHLDQVAALRWVQDNIANFGGNPGSVTIFGESAGGVSVSVLVLSPLAKNLFHRAISESGVILSDGLVKKNTRSVTELIATVSGCKTTTSAVMVHCLRQKTENELLGIALNLESNSLTTVVDGVFLPKTPKEILAEKNFNTVPYMVGINKQEFGWIIPMNISENMIPAVTEKYLGQTDDPVKKKDRLLDLFGDVIFGIPSVLMARGLRDAGVPTYMYEFQYRPSFISGTRPKTVMGDHGDEIFSVLGAPFLKEGASEEETKLSKMVMKFWANFARNGNPNGKELPHWPEYDLKEGYLQIGAITQQAQRLKGEEVAFWSELLAKKSPQTHLSSPPMVDTVHGKVLGKYITLEGFAQPVAVFLGVPFAKPPLGSLRFAPPQPAEPWSFVKNTTSYPPMCSQITGVGPVLSDVFTNQLEDVPLEYSEDCLYLNIYSPTDLTSKSKLPVMVWVHGGGLLSGGASTFDGLALSTHEKVVVVAIQYRLGIWGFLSTGDEHSRGNWGHLDQVAALQWVQDNIANFGGDPGSVTLFGESAGGESVSVLVLSPLTKNLFHRAISESGVALTPCLFRENTRRGAEQVAIATGCEATASVGIVQCLREKTEEELLATTLKMKFFALDLLGDPRESYPFLTTVIDGVLLPKAPEEILAEKNFNTVPYIVGINKQEFGWFIPTMMGYPLSEGKLDQKTATSLLWKSYPLTNISKELTPVAIEKYLGGSDCPDKKKNLFLDMMGDVLFAVPSVIVARYHRDAGAPTYMYEFKYRPSFVSDMRPKTVIADHGDEVYSVWGTPFLKEGASEEEINLSRTMMNLWGNFARNGNPNGEGLPHWPEYDQKEAYLQIGATTQQAQKLKDKEVAFWTELRAMKVEEASKGDAER</sequence>
<evidence type="ECO:0000256" key="3">
    <source>
        <dbReference type="ARBA" id="ARBA00022801"/>
    </source>
</evidence>
<gene>
    <name evidence="6" type="ORF">U0070_025693</name>
</gene>
<dbReference type="CDD" id="cd00312">
    <property type="entry name" value="Esterase_lipase"/>
    <property type="match status" value="3"/>
</dbReference>
<evidence type="ECO:0000259" key="5">
    <source>
        <dbReference type="Pfam" id="PF00135"/>
    </source>
</evidence>
<comment type="caution">
    <text evidence="6">The sequence shown here is derived from an EMBL/GenBank/DDBJ whole genome shotgun (WGS) entry which is preliminary data.</text>
</comment>
<dbReference type="PROSITE" id="PS00941">
    <property type="entry name" value="CARBOXYLESTERASE_B_2"/>
    <property type="match status" value="3"/>
</dbReference>
<evidence type="ECO:0000256" key="2">
    <source>
        <dbReference type="ARBA" id="ARBA00022729"/>
    </source>
</evidence>
<name>A0AAW0HKA8_MYOGA</name>